<dbReference type="OrthoDB" id="9804661at2"/>
<dbReference type="Proteomes" id="UP000217265">
    <property type="component" value="Chromosome"/>
</dbReference>
<feature type="region of interest" description="Disordered" evidence="3">
    <location>
        <begin position="387"/>
        <end position="406"/>
    </location>
</feature>
<dbReference type="SMART" id="SM00656">
    <property type="entry name" value="Amb_all"/>
    <property type="match status" value="1"/>
</dbReference>
<dbReference type="Pfam" id="PF17803">
    <property type="entry name" value="Cadherin_4"/>
    <property type="match status" value="2"/>
</dbReference>
<sequence>MHLPTRLRFSRLQNFACSFLALFSLSALAAVAAPPALQTQSSTRYVTENFATTNVDHDIYLNDDSSGITSATVSITSNYQNGQDVLEFTNQLGITGSWSAGTGVLTLSGAASTNDYQTALRAVLYKNASENPADITRTVTFAVTDSDGETGSATRDLHIFPTNDSPVNTDPGPQAIDEDDTLYFSSGMGNQIQISDVDASSGAMKITLSVTRGTLTLAGTTGLSFTTGDGTSDASMVFTGTLTNINNALATLTYHPVLDYFGSDTLTLVTNDQGNTGSGGAKSDTENISITVNPVNDAPVANDDLASTADLTPLDIWVMNNDRDPDNEFHELTVTILSNTLGSSATVNPDNSINFDPGANSGVQTVTYQLTDPDGLTSSIATLTINVGPNTQPGTSSTSVTTDEDTPYTFQAGDFPFSDPDGGQTLAGIIIHNIPADGTLTLSGIPVHNSQTILVGDIGSLVFTPASGASGTPYTSFTFSVQDNLGAYSPSQTFTINVADVNDVPTEISLSKTKLFQTAGLNAVVGTLSTVDSDDVSFSYTLVAGAGDTHNASFNIAGSSLRANDASALTAGTYSVRIQTDDGRGGTHAQSFSITVSDGVFTWSGRGFHRDWSIPENWEGLRIPEPGGNLVFPPNVATGEGRNNLGQGIVYHSITIAAGGYDQGQDSIQLEAGVTTTNGGGGWLGMDITLLNAQSFDVSTGGTLLLVGKISGSQALTKTGAGTLALINGTDHDYTGTTNVDEGTLLLAARNNAVAVGTALNIAAGATVKFAEDGFAGETITDGQIDASVSVTIDEGGTLDLNDRAGTINGLTLKGGRVLTATSGELVLGGNITSQTTASDVSSTIEGFGTLNFNGNIVEVSVSDDIDVADDLNISATIANGTLYKTSSGTLTLAGTNMYTGGTTVSAGTLNVTGSTASGGIVVAPAAALGGTGTIAGHVTINSTATLSPGVDGAGTLTMDSLTLSSGSIMKIDINDTTPGTDFDQVISLGAVDLSGAVLQVALGFTPPHNGSAFQLISAGGGAISGTFTGLSQGAITTISGEKFAVSYTGGDGNDFVLTGNTAPTGTNKTITTNEDTAYTFVASDFGFSDADSGDSLSAVRINSIPSDGSLTLSSVAVTASQVIVAADIGNLVFTPAANANGNGYTGFSFSVRDQSSTYDPSPNAITINVTAVNDAPSGADKTITTDEDTAHTFSASDFGFSDIDGGDTLSAVRIDTLPGAGSLTLSGAAVTASQVIVAGNIGNLRFTPAANASGASYASFTFSVRDQSSVYDPSPNTITIDVTAVNDTPTFLSLSPSTVNQSSGTNAVIGTFTTTDVDDSTFTYALVSGGGDTDNASFNISGSTLRANDALALPGGIYAARFSTTDSSNATFEKNFVITVVDDVAPNAPTAFSATPSGTTVALAWTNPVSDFHSVTIRRSTSGYPSSASNGTAVASGVTTTTQNETGLADGDYYYAIFARDAAGNFSTAATATATVDTTPPTTTIASASLSSDTGSSATDLITATPAQTISGTLSANLLADETVQVSLDNGSTWSSAAASVGSNTWSLAGQTLTGSNTLQVRVIDAATNAGIAFTQPYVLDTTAPITTIASAAFSADTGTSSTDLITRTASQTLSGTLNANLAAGEIVEVSIDNGSTWTTTTSTVGMNSWSLSGQTLTSSNTLKIRVTDTAGNNGTTFSRAYVLDTTAPTAEIASAAFSADTGLSSTDFITATAAQTISGTVSANMVSDEIVEVSLNNGSTWTTATSSVGSTLWSLSGQTLTGSDTLAIRVADTAGNISTTFSHAYALDTSAPNAPSTPDLDSGSDTGLSNTDNITSDTTPTLSSTAENNATVTLYDTDGTTVLNTTTANGSGNWSIASSTLSSGAHTITAKATDTAGNVSSASPGLSITIDTTSPVVTSASVPANASYGIGQHLDFTVNFAENVTIDTSGGTPSLALSLDTGGTVNAFYLSGSGTSALVFRYTVASGHIDSDGVTPAGSITTNGGTLSDTAGNSATLTLNSVGSTTGVLVDGVAPTISSIVRTGASATINAASIDYTVTFSETVTGVDTSDFSLTPSGTAAGAIASISGSTSTYTVTVNSVTGDGTLRLDLKSSGTGIADSATNAISGGYTSGQTYTIDSTATSAPTNFSAVANGSTIALTWTNPAAGDFASSTLRRSSTAYPTSVTDGSSVASGLTGTSHNDTGLSDGAYYYSLFALDTAGNISGAAQATATVDTVAPTAPVIVAISDDTGTSNNDQITTDTTLSLSGTAEAGSTVKVYRNTTLIGSTPADGTGAWTFDYTGTTLAGGTHSFTATSTDAANNISIESTTFLVEIDTATPSAPVITGISNDTGASATDGITNDATLVFTGTAEANTKVTLSRNGLGVIGTVTATSGGAWTFDYSATTLPDGTYLFTAFANDTAGNTSTASADFPVTIDTSAPAIGTQPVGGTYTALGSFALSVTATDATALTYQWYQGATALTNNANRTGSTTAALNHTNISPVGFPGSYTVAITDLAGNTTTSTAAVIVVNKADQTITFPVIADKLTTAAPFALTATASSSFTVTYAVTSGPATIAGNTVTITGAGSVTIRASQAGDVNYNSAFTDRTFTVTKAVATVVILSTPNTYDALAHTALTATTPGGLTVAVTYDGSSTAPVNAGTYAVVATINDATYQGTASGTLTIAKADQLVTFPSVGTLTVGTPVTLTATANTGLPVTFSVVSGNATLSGTSLTVHDANPLLLRATQSGNTNYNPATADRAVTNIVKLSQTITFAALADKSRTAAPFALSATATSSLPVSFTVQSGPATLSGNTLTLTGAAGVVTVVAHQTGNDAYSAATDVSRSFTVSADYPAPVADGFAASVTGGAGSSSLAVTVSTAADFRTHAEATAPAVITVVGTLNLGASTVAVKSNKTIQGADGSSTLIGNLSLSSGVNNVIVRGLNLTNPGTTITGNAYSDGGDAITLTGATGVFITHCSFFDTADHALKITGGSNNITASWNEFYYTSAQTVHRHSVLIGAAGSESAPLRVSLHHNYWSTGVTQNMPAATFGYVHLYNNVFATPGNTTGTEALDQSQLLNERNIYTNVASPLTRRQVNSALAIGRILAIGDSYTAPSASPGTAPYGGMDAVFTPGYSYEMLPTSDVVTVVTAHAGNNTGANITDAATGSATITGPTAAITAGNALTLTAVPSGITPTSYQWRLNNVTISGATSATYTTPSAQESHAGIYTVAISLATGDLVISRPFIVTINPAPVTPPPTPASSGGGGSPSWGFLGALLLLSAHRLHQQRRQTPVKS</sequence>
<evidence type="ECO:0000259" key="5">
    <source>
        <dbReference type="SMART" id="SM00060"/>
    </source>
</evidence>
<dbReference type="InterPro" id="IPR013783">
    <property type="entry name" value="Ig-like_fold"/>
</dbReference>
<proteinExistence type="predicted"/>
<dbReference type="SUPFAM" id="SSF51126">
    <property type="entry name" value="Pectin lyase-like"/>
    <property type="match status" value="2"/>
</dbReference>
<feature type="region of interest" description="Disordered" evidence="3">
    <location>
        <begin position="152"/>
        <end position="172"/>
    </location>
</feature>
<dbReference type="Pfam" id="PF17963">
    <property type="entry name" value="Big_9"/>
    <property type="match status" value="2"/>
</dbReference>
<dbReference type="SMART" id="SM00060">
    <property type="entry name" value="FN3"/>
    <property type="match status" value="2"/>
</dbReference>
<keyword evidence="8" id="KW-1185">Reference proteome</keyword>
<dbReference type="InterPro" id="IPR012334">
    <property type="entry name" value="Pectin_lyas_fold"/>
</dbReference>
<dbReference type="InterPro" id="IPR044016">
    <property type="entry name" value="Big_13"/>
</dbReference>
<dbReference type="Gene3D" id="2.60.40.10">
    <property type="entry name" value="Immunoglobulins"/>
    <property type="match status" value="10"/>
</dbReference>
<feature type="region of interest" description="Disordered" evidence="3">
    <location>
        <begin position="1791"/>
        <end position="1826"/>
    </location>
</feature>
<feature type="domain" description="Fibronectin type-III" evidence="5">
    <location>
        <begin position="1387"/>
        <end position="1467"/>
    </location>
</feature>
<evidence type="ECO:0000313" key="8">
    <source>
        <dbReference type="Proteomes" id="UP000217265"/>
    </source>
</evidence>
<dbReference type="RefSeq" id="WP_096055340.1">
    <property type="nucleotide sequence ID" value="NZ_CP023344.1"/>
</dbReference>
<dbReference type="InterPro" id="IPR006626">
    <property type="entry name" value="PbH1"/>
</dbReference>
<evidence type="ECO:0000256" key="2">
    <source>
        <dbReference type="ARBA" id="ARBA00023239"/>
    </source>
</evidence>
<name>A0A290QEF2_9BACT</name>
<dbReference type="Pfam" id="PF19077">
    <property type="entry name" value="Big_13"/>
    <property type="match status" value="3"/>
</dbReference>
<evidence type="ECO:0000256" key="4">
    <source>
        <dbReference type="SAM" id="SignalP"/>
    </source>
</evidence>
<evidence type="ECO:0008006" key="9">
    <source>
        <dbReference type="Google" id="ProtNLM"/>
    </source>
</evidence>
<dbReference type="InterPro" id="IPR003961">
    <property type="entry name" value="FN3_dom"/>
</dbReference>
<dbReference type="InterPro" id="IPR036179">
    <property type="entry name" value="Ig-like_dom_sf"/>
</dbReference>
<dbReference type="NCBIfam" id="TIGR02601">
    <property type="entry name" value="autotrns_rpt"/>
    <property type="match status" value="2"/>
</dbReference>
<dbReference type="InterPro" id="IPR040853">
    <property type="entry name" value="RapA2_cadherin-like"/>
</dbReference>
<dbReference type="GO" id="GO:0030570">
    <property type="term" value="F:pectate lyase activity"/>
    <property type="evidence" value="ECO:0007669"/>
    <property type="project" value="InterPro"/>
</dbReference>
<feature type="signal peptide" evidence="4">
    <location>
        <begin position="1"/>
        <end position="29"/>
    </location>
</feature>
<evidence type="ECO:0000259" key="6">
    <source>
        <dbReference type="SMART" id="SM00656"/>
    </source>
</evidence>
<dbReference type="NCBIfam" id="NF033510">
    <property type="entry name" value="Ca_tandemer"/>
    <property type="match status" value="3"/>
</dbReference>
<organism evidence="7 8">
    <name type="scientific">Nibricoccus aquaticus</name>
    <dbReference type="NCBI Taxonomy" id="2576891"/>
    <lineage>
        <taxon>Bacteria</taxon>
        <taxon>Pseudomonadati</taxon>
        <taxon>Verrucomicrobiota</taxon>
        <taxon>Opitutia</taxon>
        <taxon>Opitutales</taxon>
        <taxon>Opitutaceae</taxon>
        <taxon>Nibricoccus</taxon>
    </lineage>
</organism>
<feature type="compositionally biased region" description="Polar residues" evidence="3">
    <location>
        <begin position="1805"/>
        <end position="1826"/>
    </location>
</feature>
<dbReference type="SUPFAM" id="SSF48726">
    <property type="entry name" value="Immunoglobulin"/>
    <property type="match status" value="1"/>
</dbReference>
<evidence type="ECO:0000256" key="3">
    <source>
        <dbReference type="SAM" id="MobiDB-lite"/>
    </source>
</evidence>
<keyword evidence="2" id="KW-0456">Lyase</keyword>
<feature type="domain" description="Fibronectin type-III" evidence="5">
    <location>
        <begin position="2125"/>
        <end position="2207"/>
    </location>
</feature>
<dbReference type="EMBL" id="CP023344">
    <property type="protein sequence ID" value="ATC63708.1"/>
    <property type="molecule type" value="Genomic_DNA"/>
</dbReference>
<dbReference type="Gene3D" id="2.160.20.10">
    <property type="entry name" value="Single-stranded right-handed beta-helix, Pectin lyase-like"/>
    <property type="match status" value="1"/>
</dbReference>
<dbReference type="PANTHER" id="PTHR31683:SF18">
    <property type="entry name" value="PECTATE LYASE 21-RELATED"/>
    <property type="match status" value="1"/>
</dbReference>
<dbReference type="Pfam" id="PF12951">
    <property type="entry name" value="PATR"/>
    <property type="match status" value="2"/>
</dbReference>
<evidence type="ECO:0000256" key="1">
    <source>
        <dbReference type="ARBA" id="ARBA00022729"/>
    </source>
</evidence>
<dbReference type="SMART" id="SM00710">
    <property type="entry name" value="PbH1"/>
    <property type="match status" value="7"/>
</dbReference>
<feature type="chain" id="PRO_5012741879" description="Cadherin domain-containing protein" evidence="4">
    <location>
        <begin position="30"/>
        <end position="3278"/>
    </location>
</feature>
<dbReference type="GO" id="GO:0000272">
    <property type="term" value="P:polysaccharide catabolic process"/>
    <property type="evidence" value="ECO:0007669"/>
    <property type="project" value="UniProtKB-KW"/>
</dbReference>
<protein>
    <recommendedName>
        <fullName evidence="9">Cadherin domain-containing protein</fullName>
    </recommendedName>
</protein>
<dbReference type="InterPro" id="IPR013425">
    <property type="entry name" value="Autotrns_rpt"/>
</dbReference>
<dbReference type="PANTHER" id="PTHR31683">
    <property type="entry name" value="PECTATE LYASE 18-RELATED"/>
    <property type="match status" value="1"/>
</dbReference>
<dbReference type="GO" id="GO:0005576">
    <property type="term" value="C:extracellular region"/>
    <property type="evidence" value="ECO:0007669"/>
    <property type="project" value="UniProtKB-SubCell"/>
</dbReference>
<keyword evidence="1 4" id="KW-0732">Signal</keyword>
<accession>A0A290QEF2</accession>
<gene>
    <name evidence="7" type="ORF">CMV30_06930</name>
</gene>
<reference evidence="7 8" key="1">
    <citation type="submission" date="2017-09" db="EMBL/GenBank/DDBJ databases">
        <title>Complete genome sequence of Verrucomicrobial strain HZ-65, isolated from freshwater.</title>
        <authorList>
            <person name="Choi A."/>
        </authorList>
    </citation>
    <scope>NUCLEOTIDE SEQUENCE [LARGE SCALE GENOMIC DNA]</scope>
    <source>
        <strain evidence="7 8">HZ-65</strain>
    </source>
</reference>
<dbReference type="InterPro" id="IPR011050">
    <property type="entry name" value="Pectin_lyase_fold/virulence"/>
</dbReference>
<dbReference type="InterPro" id="IPR045032">
    <property type="entry name" value="PEL"/>
</dbReference>
<evidence type="ECO:0000313" key="7">
    <source>
        <dbReference type="EMBL" id="ATC63708.1"/>
    </source>
</evidence>
<feature type="domain" description="Pectate lyase" evidence="6">
    <location>
        <begin position="2852"/>
        <end position="3072"/>
    </location>
</feature>
<dbReference type="InterPro" id="IPR002022">
    <property type="entry name" value="Pec_lyase"/>
</dbReference>
<dbReference type="KEGG" id="vbh:CMV30_06930"/>